<proteinExistence type="predicted"/>
<dbReference type="Proteomes" id="UP001201262">
    <property type="component" value="Unassembled WGS sequence"/>
</dbReference>
<dbReference type="SMART" id="SM00271">
    <property type="entry name" value="DnaJ"/>
    <property type="match status" value="1"/>
</dbReference>
<protein>
    <recommendedName>
        <fullName evidence="2">J domain-containing protein</fullName>
    </recommendedName>
</protein>
<dbReference type="InterPro" id="IPR001623">
    <property type="entry name" value="DnaJ_domain"/>
</dbReference>
<dbReference type="Gene3D" id="1.10.287.110">
    <property type="entry name" value="DnaJ domain"/>
    <property type="match status" value="1"/>
</dbReference>
<name>A0AAD4KHB6_9EURO</name>
<feature type="domain" description="J" evidence="2">
    <location>
        <begin position="9"/>
        <end position="75"/>
    </location>
</feature>
<dbReference type="EMBL" id="JAJTJA010000011">
    <property type="protein sequence ID" value="KAH8691800.1"/>
    <property type="molecule type" value="Genomic_DNA"/>
</dbReference>
<gene>
    <name evidence="3" type="ORF">BGW36DRAFT_362837</name>
</gene>
<feature type="compositionally biased region" description="Polar residues" evidence="1">
    <location>
        <begin position="376"/>
        <end position="391"/>
    </location>
</feature>
<evidence type="ECO:0000259" key="2">
    <source>
        <dbReference type="PROSITE" id="PS50076"/>
    </source>
</evidence>
<feature type="region of interest" description="Disordered" evidence="1">
    <location>
        <begin position="82"/>
        <end position="401"/>
    </location>
</feature>
<dbReference type="PRINTS" id="PR00625">
    <property type="entry name" value="JDOMAIN"/>
</dbReference>
<dbReference type="InterPro" id="IPR036869">
    <property type="entry name" value="J_dom_sf"/>
</dbReference>
<organism evidence="3 4">
    <name type="scientific">Talaromyces proteolyticus</name>
    <dbReference type="NCBI Taxonomy" id="1131652"/>
    <lineage>
        <taxon>Eukaryota</taxon>
        <taxon>Fungi</taxon>
        <taxon>Dikarya</taxon>
        <taxon>Ascomycota</taxon>
        <taxon>Pezizomycotina</taxon>
        <taxon>Eurotiomycetes</taxon>
        <taxon>Eurotiomycetidae</taxon>
        <taxon>Eurotiales</taxon>
        <taxon>Trichocomaceae</taxon>
        <taxon>Talaromyces</taxon>
        <taxon>Talaromyces sect. Bacilispori</taxon>
    </lineage>
</organism>
<dbReference type="Pfam" id="PF00226">
    <property type="entry name" value="DnaJ"/>
    <property type="match status" value="1"/>
</dbReference>
<dbReference type="SUPFAM" id="SSF46565">
    <property type="entry name" value="Chaperone J-domain"/>
    <property type="match status" value="1"/>
</dbReference>
<feature type="compositionally biased region" description="Low complexity" evidence="1">
    <location>
        <begin position="82"/>
        <end position="95"/>
    </location>
</feature>
<reference evidence="3" key="1">
    <citation type="submission" date="2021-12" db="EMBL/GenBank/DDBJ databases">
        <title>Convergent genome expansion in fungi linked to evolution of root-endophyte symbiosis.</title>
        <authorList>
            <consortium name="DOE Joint Genome Institute"/>
            <person name="Ke Y.-H."/>
            <person name="Bonito G."/>
            <person name="Liao H.-L."/>
            <person name="Looney B."/>
            <person name="Rojas-Flechas A."/>
            <person name="Nash J."/>
            <person name="Hameed K."/>
            <person name="Schadt C."/>
            <person name="Martin F."/>
            <person name="Crous P.W."/>
            <person name="Miettinen O."/>
            <person name="Magnuson J.K."/>
            <person name="Labbe J."/>
            <person name="Jacobson D."/>
            <person name="Doktycz M.J."/>
            <person name="Veneault-Fourrey C."/>
            <person name="Kuo A."/>
            <person name="Mondo S."/>
            <person name="Calhoun S."/>
            <person name="Riley R."/>
            <person name="Ohm R."/>
            <person name="LaButti K."/>
            <person name="Andreopoulos B."/>
            <person name="Pangilinan J."/>
            <person name="Nolan M."/>
            <person name="Tritt A."/>
            <person name="Clum A."/>
            <person name="Lipzen A."/>
            <person name="Daum C."/>
            <person name="Barry K."/>
            <person name="Grigoriev I.V."/>
            <person name="Vilgalys R."/>
        </authorList>
    </citation>
    <scope>NUCLEOTIDE SEQUENCE</scope>
    <source>
        <strain evidence="3">PMI_201</strain>
    </source>
</reference>
<evidence type="ECO:0000256" key="1">
    <source>
        <dbReference type="SAM" id="MobiDB-lite"/>
    </source>
</evidence>
<evidence type="ECO:0000313" key="4">
    <source>
        <dbReference type="Proteomes" id="UP001201262"/>
    </source>
</evidence>
<dbReference type="RefSeq" id="XP_046067797.1">
    <property type="nucleotide sequence ID" value="XM_046214401.1"/>
</dbReference>
<dbReference type="GeneID" id="70244688"/>
<dbReference type="CDD" id="cd06257">
    <property type="entry name" value="DnaJ"/>
    <property type="match status" value="1"/>
</dbReference>
<dbReference type="PROSITE" id="PS50076">
    <property type="entry name" value="DNAJ_2"/>
    <property type="match status" value="1"/>
</dbReference>
<dbReference type="PROSITE" id="PS00636">
    <property type="entry name" value="DNAJ_1"/>
    <property type="match status" value="1"/>
</dbReference>
<feature type="compositionally biased region" description="Polar residues" evidence="1">
    <location>
        <begin position="98"/>
        <end position="122"/>
    </location>
</feature>
<feature type="compositionally biased region" description="Polar residues" evidence="1">
    <location>
        <begin position="273"/>
        <end position="301"/>
    </location>
</feature>
<dbReference type="PANTHER" id="PTHR24074">
    <property type="entry name" value="CO-CHAPERONE PROTEIN DJLA"/>
    <property type="match status" value="1"/>
</dbReference>
<feature type="compositionally biased region" description="Basic and acidic residues" evidence="1">
    <location>
        <begin position="259"/>
        <end position="269"/>
    </location>
</feature>
<keyword evidence="4" id="KW-1185">Reference proteome</keyword>
<dbReference type="InterPro" id="IPR018253">
    <property type="entry name" value="DnaJ_domain_CS"/>
</dbReference>
<sequence>MGKPDASKDYYATLHVEPGATQDEIRQQYKKLALAYHPDRNRGRETEFVAKFQAIQEANETLSDERLRQLYDIERFQTRFTSSTTQKSTTSFTRRGAQPTSNTEKPSYTSRRWSQFDTTKNPFSPPPGRGRYGGQEYTRWGTRTPAFERSRTTKKTGFNPGVSGDDEPRARKTTSYTNTRHSDRPRNFFGNVPLSKTKAGTVPGSFTPPPPEVPEPKRAKRGYATTGGEKTFFSSAELPGQLGTQGARGGNANTPPDIPSRKNDKEGEYAKFPSTQSPFSTNNQPQPSQTFPTVGNPNESQKFPGGKIPSTAGINNYRQPTVSTEEEENETTIVPPYHEGGRPDPMDGLPTTPTDIPAGNSHTEKGGPDETPFTAPRSNTSQQPGQSQNFGLPSPPQLPTRPSFILAENGLNGIVPPIETYVESICVYIREWSCFQRKMLDRLSCINSGGEPGAVHDEYERNCSHWRHALVLYQQCILQLGEVREWIRSNDASTI</sequence>
<dbReference type="InterPro" id="IPR050817">
    <property type="entry name" value="DjlA_DnaK_co-chaperone"/>
</dbReference>
<comment type="caution">
    <text evidence="3">The sequence shown here is derived from an EMBL/GenBank/DDBJ whole genome shotgun (WGS) entry which is preliminary data.</text>
</comment>
<accession>A0AAD4KHB6</accession>
<feature type="compositionally biased region" description="Polar residues" evidence="1">
    <location>
        <begin position="312"/>
        <end position="323"/>
    </location>
</feature>
<evidence type="ECO:0000313" key="3">
    <source>
        <dbReference type="EMBL" id="KAH8691800.1"/>
    </source>
</evidence>
<dbReference type="AlphaFoldDB" id="A0AAD4KHB6"/>